<reference evidence="1 2" key="1">
    <citation type="submission" date="2022-12" db="EMBL/GenBank/DDBJ databases">
        <title>Metagenome assembled genome from gulf of manar.</title>
        <authorList>
            <person name="Kohli P."/>
            <person name="Pk S."/>
            <person name="Venkata Ramana C."/>
            <person name="Sasikala C."/>
        </authorList>
    </citation>
    <scope>NUCLEOTIDE SEQUENCE [LARGE SCALE GENOMIC DNA]</scope>
    <source>
        <strain evidence="1">JB008</strain>
    </source>
</reference>
<evidence type="ECO:0000313" key="1">
    <source>
        <dbReference type="EMBL" id="MDC7227982.1"/>
    </source>
</evidence>
<proteinExistence type="predicted"/>
<comment type="caution">
    <text evidence="1">The sequence shown here is derived from an EMBL/GenBank/DDBJ whole genome shotgun (WGS) entry which is preliminary data.</text>
</comment>
<accession>A0AAJ1IHE1</accession>
<dbReference type="Proteomes" id="UP001221217">
    <property type="component" value="Unassembled WGS sequence"/>
</dbReference>
<dbReference type="AlphaFoldDB" id="A0AAJ1IHE1"/>
<gene>
    <name evidence="1" type="ORF">PQJ61_14550</name>
</gene>
<sequence length="107" mass="12791">MTVEEKIALKKQCIKRFMFIKCVLSWHSAEGFPYDFEDDLVKGTKYTFTDFRKAILEIEPKYNFQRAMFHFKRMTKPSDTDTVDTIVNPNNIVIIHRNYDETKEDDI</sequence>
<evidence type="ECO:0000313" key="2">
    <source>
        <dbReference type="Proteomes" id="UP001221217"/>
    </source>
</evidence>
<dbReference type="EMBL" id="JAQQAL010000037">
    <property type="protein sequence ID" value="MDC7227982.1"/>
    <property type="molecule type" value="Genomic_DNA"/>
</dbReference>
<protein>
    <submittedName>
        <fullName evidence="1">Uncharacterized protein</fullName>
    </submittedName>
</protein>
<name>A0AAJ1IHE1_9SPIO</name>
<organism evidence="1 2">
    <name type="scientific">Candidatus Thalassospirochaeta sargassi</name>
    <dbReference type="NCBI Taxonomy" id="3119039"/>
    <lineage>
        <taxon>Bacteria</taxon>
        <taxon>Pseudomonadati</taxon>
        <taxon>Spirochaetota</taxon>
        <taxon>Spirochaetia</taxon>
        <taxon>Spirochaetales</taxon>
        <taxon>Spirochaetaceae</taxon>
        <taxon>Candidatus Thalassospirochaeta</taxon>
    </lineage>
</organism>